<organism evidence="2 3">
    <name type="scientific">Mus spicilegus</name>
    <name type="common">Mound-building mouse</name>
    <dbReference type="NCBI Taxonomy" id="10103"/>
    <lineage>
        <taxon>Eukaryota</taxon>
        <taxon>Metazoa</taxon>
        <taxon>Chordata</taxon>
        <taxon>Craniata</taxon>
        <taxon>Vertebrata</taxon>
        <taxon>Euteleostomi</taxon>
        <taxon>Mammalia</taxon>
        <taxon>Eutheria</taxon>
        <taxon>Euarchontoglires</taxon>
        <taxon>Glires</taxon>
        <taxon>Rodentia</taxon>
        <taxon>Myomorpha</taxon>
        <taxon>Muroidea</taxon>
        <taxon>Muridae</taxon>
        <taxon>Murinae</taxon>
        <taxon>Mus</taxon>
        <taxon>Mus</taxon>
    </lineage>
</organism>
<dbReference type="Ensembl" id="ENSMSIT00000002203.1">
    <property type="protein sequence ID" value="ENSMSIP00000001737.1"/>
    <property type="gene ID" value="ENSMSIG00000001678.1"/>
</dbReference>
<keyword evidence="3" id="KW-1185">Reference proteome</keyword>
<protein>
    <submittedName>
        <fullName evidence="2">Uncharacterized protein</fullName>
    </submittedName>
</protein>
<reference evidence="2" key="1">
    <citation type="submission" date="2025-08" db="UniProtKB">
        <authorList>
            <consortium name="Ensembl"/>
        </authorList>
    </citation>
    <scope>IDENTIFICATION</scope>
</reference>
<evidence type="ECO:0000313" key="3">
    <source>
        <dbReference type="Proteomes" id="UP000694415"/>
    </source>
</evidence>
<keyword evidence="1" id="KW-0732">Signal</keyword>
<evidence type="ECO:0000256" key="1">
    <source>
        <dbReference type="SAM" id="SignalP"/>
    </source>
</evidence>
<sequence length="35" mass="4235">MLSFSCLCSILQLFDFLWGVTVSLRRQENDLKEWR</sequence>
<reference evidence="2" key="2">
    <citation type="submission" date="2025-09" db="UniProtKB">
        <authorList>
            <consortium name="Ensembl"/>
        </authorList>
    </citation>
    <scope>IDENTIFICATION</scope>
</reference>
<name>A0A8C6G7F7_MUSSI</name>
<feature type="signal peptide" evidence="1">
    <location>
        <begin position="1"/>
        <end position="19"/>
    </location>
</feature>
<dbReference type="AlphaFoldDB" id="A0A8C6G7F7"/>
<evidence type="ECO:0000313" key="2">
    <source>
        <dbReference type="Ensembl" id="ENSMSIP00000001737.1"/>
    </source>
</evidence>
<dbReference type="Proteomes" id="UP000694415">
    <property type="component" value="Unplaced"/>
</dbReference>
<feature type="chain" id="PRO_5034210352" evidence="1">
    <location>
        <begin position="20"/>
        <end position="35"/>
    </location>
</feature>
<proteinExistence type="predicted"/>
<dbReference type="GeneTree" id="ENSGT00860000136335"/>
<accession>A0A8C6G7F7</accession>